<dbReference type="SUPFAM" id="SSF51905">
    <property type="entry name" value="FAD/NAD(P)-binding domain"/>
    <property type="match status" value="1"/>
</dbReference>
<dbReference type="EC" id="1.1.3.6" evidence="13"/>
<keyword evidence="3" id="KW-0153">Cholesterol metabolism</keyword>
<dbReference type="PRINTS" id="PR00368">
    <property type="entry name" value="FADPNR"/>
</dbReference>
<evidence type="ECO:0000259" key="17">
    <source>
        <dbReference type="Pfam" id="PF00890"/>
    </source>
</evidence>
<name>A0ABT5D8M2_9BACT</name>
<keyword evidence="20" id="KW-1185">Reference proteome</keyword>
<dbReference type="PANTHER" id="PTHR47470:SF1">
    <property type="entry name" value="FAD-DEPENDENT OXIDOREDUCTASE 2 FAD BINDING DOMAIN-CONTAINING PROTEIN"/>
    <property type="match status" value="1"/>
</dbReference>
<comment type="cofactor">
    <cofactor evidence="1">
        <name>FAD</name>
        <dbReference type="ChEBI" id="CHEBI:57692"/>
    </cofactor>
</comment>
<dbReference type="EC" id="5.3.3.1" evidence="11"/>
<dbReference type="InterPro" id="IPR036188">
    <property type="entry name" value="FAD/NAD-bd_sf"/>
</dbReference>
<evidence type="ECO:0000256" key="10">
    <source>
        <dbReference type="ARBA" id="ARBA00023235"/>
    </source>
</evidence>
<dbReference type="Pfam" id="PF00732">
    <property type="entry name" value="GMC_oxred_N"/>
    <property type="match status" value="1"/>
</dbReference>
<evidence type="ECO:0000313" key="19">
    <source>
        <dbReference type="EMBL" id="MDC0708632.1"/>
    </source>
</evidence>
<evidence type="ECO:0000256" key="13">
    <source>
        <dbReference type="ARBA" id="ARBA00049723"/>
    </source>
</evidence>
<keyword evidence="4" id="KW-0285">Flavoprotein</keyword>
<dbReference type="Gene3D" id="3.50.50.60">
    <property type="entry name" value="FAD/NAD(P)-binding domain"/>
    <property type="match status" value="3"/>
</dbReference>
<dbReference type="InterPro" id="IPR052542">
    <property type="entry name" value="Cholesterol_Oxidase"/>
</dbReference>
<evidence type="ECO:0000256" key="4">
    <source>
        <dbReference type="ARBA" id="ARBA00022630"/>
    </source>
</evidence>
<evidence type="ECO:0000256" key="6">
    <source>
        <dbReference type="ARBA" id="ARBA00023002"/>
    </source>
</evidence>
<dbReference type="RefSeq" id="WP_272136584.1">
    <property type="nucleotide sequence ID" value="NZ_JAQNDM010000002.1"/>
</dbReference>
<evidence type="ECO:0000313" key="20">
    <source>
        <dbReference type="Proteomes" id="UP001221838"/>
    </source>
</evidence>
<protein>
    <recommendedName>
        <fullName evidence="14">Cholesterol oxidase</fullName>
        <ecNumber evidence="13">1.1.3.6</ecNumber>
        <ecNumber evidence="11">5.3.3.1</ecNumber>
    </recommendedName>
    <alternativeName>
        <fullName evidence="15">Cholesterol isomerase</fullName>
    </alternativeName>
</protein>
<organism evidence="19 20">
    <name type="scientific">Stigmatella ashevillensis</name>
    <dbReference type="NCBI Taxonomy" id="2995309"/>
    <lineage>
        <taxon>Bacteria</taxon>
        <taxon>Pseudomonadati</taxon>
        <taxon>Myxococcota</taxon>
        <taxon>Myxococcia</taxon>
        <taxon>Myxococcales</taxon>
        <taxon>Cystobacterineae</taxon>
        <taxon>Archangiaceae</taxon>
        <taxon>Stigmatella</taxon>
    </lineage>
</organism>
<dbReference type="InterPro" id="IPR003953">
    <property type="entry name" value="FAD-dep_OxRdtase_2_FAD-bd"/>
</dbReference>
<evidence type="ECO:0000256" key="5">
    <source>
        <dbReference type="ARBA" id="ARBA00022827"/>
    </source>
</evidence>
<dbReference type="Pfam" id="PF05199">
    <property type="entry name" value="GMC_oxred_C"/>
    <property type="match status" value="1"/>
</dbReference>
<feature type="domain" description="FAD-dependent oxidoreductase 2 FAD-binding" evidence="17">
    <location>
        <begin position="18"/>
        <end position="49"/>
    </location>
</feature>
<dbReference type="PANTHER" id="PTHR47470">
    <property type="entry name" value="CHOLESTEROL OXIDASE"/>
    <property type="match status" value="1"/>
</dbReference>
<evidence type="ECO:0000256" key="11">
    <source>
        <dbReference type="ARBA" id="ARBA00038856"/>
    </source>
</evidence>
<keyword evidence="7" id="KW-0443">Lipid metabolism</keyword>
<keyword evidence="6" id="KW-0560">Oxidoreductase</keyword>
<feature type="domain" description="Glucose-methanol-choline oxidoreductase C-terminal" evidence="18">
    <location>
        <begin position="487"/>
        <end position="552"/>
    </location>
</feature>
<evidence type="ECO:0000259" key="18">
    <source>
        <dbReference type="Pfam" id="PF05199"/>
    </source>
</evidence>
<keyword evidence="5" id="KW-0274">FAD</keyword>
<evidence type="ECO:0000256" key="12">
    <source>
        <dbReference type="ARBA" id="ARBA00049645"/>
    </source>
</evidence>
<evidence type="ECO:0000256" key="15">
    <source>
        <dbReference type="ARBA" id="ARBA00049778"/>
    </source>
</evidence>
<comment type="pathway">
    <text evidence="12">Steroid metabolism; cholesterol degradation.</text>
</comment>
<evidence type="ECO:0000256" key="2">
    <source>
        <dbReference type="ARBA" id="ARBA00010790"/>
    </source>
</evidence>
<proteinExistence type="inferred from homology"/>
<dbReference type="EMBL" id="JAQNDM010000002">
    <property type="protein sequence ID" value="MDC0708632.1"/>
    <property type="molecule type" value="Genomic_DNA"/>
</dbReference>
<evidence type="ECO:0000256" key="3">
    <source>
        <dbReference type="ARBA" id="ARBA00022548"/>
    </source>
</evidence>
<keyword evidence="10" id="KW-0413">Isomerase</keyword>
<dbReference type="Proteomes" id="UP001221838">
    <property type="component" value="Unassembled WGS sequence"/>
</dbReference>
<comment type="caution">
    <text evidence="19">The sequence shown here is derived from an EMBL/GenBank/DDBJ whole genome shotgun (WGS) entry which is preliminary data.</text>
</comment>
<evidence type="ECO:0000256" key="1">
    <source>
        <dbReference type="ARBA" id="ARBA00001974"/>
    </source>
</evidence>
<keyword evidence="8" id="KW-1207">Sterol metabolism</keyword>
<accession>A0ABT5D8M2</accession>
<reference evidence="19 20" key="1">
    <citation type="submission" date="2022-11" db="EMBL/GenBank/DDBJ databases">
        <title>Minimal conservation of predation-associated metabolite biosynthetic gene clusters underscores biosynthetic potential of Myxococcota including descriptions for ten novel species: Archangium lansinium sp. nov., Myxococcus landrumus sp. nov., Nannocystis bai.</title>
        <authorList>
            <person name="Ahearne A."/>
            <person name="Stevens C."/>
            <person name="Dowd S."/>
        </authorList>
    </citation>
    <scope>NUCLEOTIDE SEQUENCE [LARGE SCALE GENOMIC DNA]</scope>
    <source>
        <strain evidence="19 20">NCWAL01</strain>
    </source>
</reference>
<dbReference type="InterPro" id="IPR007867">
    <property type="entry name" value="GMC_OxRtase_C"/>
</dbReference>
<dbReference type="Pfam" id="PF00890">
    <property type="entry name" value="FAD_binding_2"/>
    <property type="match status" value="1"/>
</dbReference>
<dbReference type="InterPro" id="IPR000172">
    <property type="entry name" value="GMC_OxRdtase_N"/>
</dbReference>
<evidence type="ECO:0000256" key="14">
    <source>
        <dbReference type="ARBA" id="ARBA00049744"/>
    </source>
</evidence>
<sequence>MMRQLSSSLERLGEHWPVVIVGSGYGGAIAASRLARAGQKVCVLERGKERLPGEFPRTSGQLLKDVQMSGPGGSLLGKLRLGSPTGLLSLHLLGDVAVLTGCGLGGTSLINANVALRPEKRVLQEESWPAAFRADVDGRIADGFTHVERMLGVQPYPENRPAPRKLDLLEQAADAVGGRFFRPPLSIHFDAGVNPAGVRQSACTLCGDCATGCNVGAKNSTQMNYLPDAQRHGAELFTHVAVHHLARHQGHWRVYYRLVGVGREVFDSPLQFLTADRVILSAGTLGSTEILMRSRAAGLPLSRELGRHFSGNGDLMGFGYNLDVPVDSVGYGDEPMAGRGPVGPSITGVIEVNDPDSLERSMVVEEGAVPAALGGYLPTLFAAMAPIIGEDTDEGFVDGVKEQARVVEGLMRGPYHGALHHTQTLFVMSHDSGSGELRLDGDSLRVVWPGVGRQENFVRADQKMRKATEVFGGTYVRNPMGTRWLDNAILVTHPLGGCVMAEDAGSGVVDHEGRVFAEESGTAVHPGLYVCDGAVIPRSLGTNPFLTIAAVAERFCALMAQREGWHIDYSALSGQLPPAPTPPVGLRFTESLQGTISGAVDADYRQAAEPDRAGASSFRFIITVLVPNVNALLEDPLHATRVTGCVLAPGLSPQPLTITKGALQVLVPDPQQPSVKQLRYRMQLLAESGERFLFEGFKQLVDDPGLDMWEDTTTLFVTVRRGEGSGDPLIQKGVLRITLDDFARQCSTFRVTNASSTQEQLQAVGRFGRFFLGGLFDIYWKPSVPEELTA</sequence>
<keyword evidence="9" id="KW-0753">Steroid metabolism</keyword>
<feature type="domain" description="Glucose-methanol-choline oxidoreductase N-terminal" evidence="16">
    <location>
        <begin position="95"/>
        <end position="296"/>
    </location>
</feature>
<gene>
    <name evidence="19" type="ORF">POL68_09145</name>
</gene>
<evidence type="ECO:0000256" key="7">
    <source>
        <dbReference type="ARBA" id="ARBA00023098"/>
    </source>
</evidence>
<evidence type="ECO:0000256" key="9">
    <source>
        <dbReference type="ARBA" id="ARBA00023221"/>
    </source>
</evidence>
<evidence type="ECO:0000259" key="16">
    <source>
        <dbReference type="Pfam" id="PF00732"/>
    </source>
</evidence>
<evidence type="ECO:0000256" key="8">
    <source>
        <dbReference type="ARBA" id="ARBA00023166"/>
    </source>
</evidence>
<comment type="similarity">
    <text evidence="2">Belongs to the GMC oxidoreductase family.</text>
</comment>